<dbReference type="EMBL" id="JARKIB010000199">
    <property type="protein sequence ID" value="KAJ7724750.1"/>
    <property type="molecule type" value="Genomic_DNA"/>
</dbReference>
<feature type="compositionally biased region" description="Basic residues" evidence="1">
    <location>
        <begin position="17"/>
        <end position="28"/>
    </location>
</feature>
<evidence type="ECO:0000256" key="1">
    <source>
        <dbReference type="SAM" id="MobiDB-lite"/>
    </source>
</evidence>
<feature type="region of interest" description="Disordered" evidence="1">
    <location>
        <begin position="244"/>
        <end position="306"/>
    </location>
</feature>
<name>A0AAD7HNM1_9AGAR</name>
<sequence>MRGLDCGSFTEQEAIRKAKAAQKKKKKGTSASSEDSEDDTPKPKTKASTASKTAFEINILLTGQSWKKYPDLSVTLLAHIYETAWIKQSLYPPPGPNASTTEGGGTPKTQAHWALALLLLQKDSKYKDALKACKTPKEQLSVGNKIKNRLDVMQKITKRYNDEMGKTGAGLKDASEINTGEKNAFTCTTKWAEISAACPWYFEMRNLMGQRPNLVPTGLGHSNSAVSADVIIPGAAAETEMEMEAGTDADGNNGDGGEGDREEEDIMGNDNDDTSNGKRSIDSKPAVCGELDGYADSPHAGRGERRRTWTAACAPGRLNLRGQSHACAGADHVRCNANTGLAAAPRAVGVGVRAAEEEPIDVPEYSGFGVAMTVPRDVYLVWWATLVAHTGRICTLPARGHWRSGRPAEAGRLGGTVASENEFEGFAVGNTCMMPAPHAFTDYRGFGACCIS</sequence>
<gene>
    <name evidence="2" type="ORF">B0H16DRAFT_1472156</name>
</gene>
<keyword evidence="3" id="KW-1185">Reference proteome</keyword>
<reference evidence="2" key="1">
    <citation type="submission" date="2023-03" db="EMBL/GenBank/DDBJ databases">
        <title>Massive genome expansion in bonnet fungi (Mycena s.s.) driven by repeated elements and novel gene families across ecological guilds.</title>
        <authorList>
            <consortium name="Lawrence Berkeley National Laboratory"/>
            <person name="Harder C.B."/>
            <person name="Miyauchi S."/>
            <person name="Viragh M."/>
            <person name="Kuo A."/>
            <person name="Thoen E."/>
            <person name="Andreopoulos B."/>
            <person name="Lu D."/>
            <person name="Skrede I."/>
            <person name="Drula E."/>
            <person name="Henrissat B."/>
            <person name="Morin E."/>
            <person name="Kohler A."/>
            <person name="Barry K."/>
            <person name="LaButti K."/>
            <person name="Morin E."/>
            <person name="Salamov A."/>
            <person name="Lipzen A."/>
            <person name="Mereny Z."/>
            <person name="Hegedus B."/>
            <person name="Baldrian P."/>
            <person name="Stursova M."/>
            <person name="Weitz H."/>
            <person name="Taylor A."/>
            <person name="Grigoriev I.V."/>
            <person name="Nagy L.G."/>
            <person name="Martin F."/>
            <person name="Kauserud H."/>
        </authorList>
    </citation>
    <scope>NUCLEOTIDE SEQUENCE</scope>
    <source>
        <strain evidence="2">CBHHK182m</strain>
    </source>
</reference>
<feature type="region of interest" description="Disordered" evidence="1">
    <location>
        <begin position="16"/>
        <end position="49"/>
    </location>
</feature>
<proteinExistence type="predicted"/>
<feature type="compositionally biased region" description="Acidic residues" evidence="1">
    <location>
        <begin position="260"/>
        <end position="273"/>
    </location>
</feature>
<comment type="caution">
    <text evidence="2">The sequence shown here is derived from an EMBL/GenBank/DDBJ whole genome shotgun (WGS) entry which is preliminary data.</text>
</comment>
<protein>
    <submittedName>
        <fullName evidence="2">Uncharacterized protein</fullName>
    </submittedName>
</protein>
<evidence type="ECO:0000313" key="3">
    <source>
        <dbReference type="Proteomes" id="UP001215598"/>
    </source>
</evidence>
<organism evidence="2 3">
    <name type="scientific">Mycena metata</name>
    <dbReference type="NCBI Taxonomy" id="1033252"/>
    <lineage>
        <taxon>Eukaryota</taxon>
        <taxon>Fungi</taxon>
        <taxon>Dikarya</taxon>
        <taxon>Basidiomycota</taxon>
        <taxon>Agaricomycotina</taxon>
        <taxon>Agaricomycetes</taxon>
        <taxon>Agaricomycetidae</taxon>
        <taxon>Agaricales</taxon>
        <taxon>Marasmiineae</taxon>
        <taxon>Mycenaceae</taxon>
        <taxon>Mycena</taxon>
    </lineage>
</organism>
<evidence type="ECO:0000313" key="2">
    <source>
        <dbReference type="EMBL" id="KAJ7724750.1"/>
    </source>
</evidence>
<dbReference type="Proteomes" id="UP001215598">
    <property type="component" value="Unassembled WGS sequence"/>
</dbReference>
<dbReference type="AlphaFoldDB" id="A0AAD7HNM1"/>
<accession>A0AAD7HNM1</accession>